<dbReference type="Gene3D" id="3.40.710.10">
    <property type="entry name" value="DD-peptidase/beta-lactamase superfamily"/>
    <property type="match status" value="1"/>
</dbReference>
<evidence type="ECO:0000313" key="3">
    <source>
        <dbReference type="Proteomes" id="UP001501822"/>
    </source>
</evidence>
<dbReference type="InterPro" id="IPR050491">
    <property type="entry name" value="AmpC-like"/>
</dbReference>
<dbReference type="PANTHER" id="PTHR46825:SF7">
    <property type="entry name" value="D-ALANYL-D-ALANINE CARBOXYPEPTIDASE"/>
    <property type="match status" value="1"/>
</dbReference>
<accession>A0ABP3GNJ3</accession>
<dbReference type="GO" id="GO:0016787">
    <property type="term" value="F:hydrolase activity"/>
    <property type="evidence" value="ECO:0007669"/>
    <property type="project" value="UniProtKB-KW"/>
</dbReference>
<dbReference type="SUPFAM" id="SSF56601">
    <property type="entry name" value="beta-lactamase/transpeptidase-like"/>
    <property type="match status" value="1"/>
</dbReference>
<keyword evidence="2" id="KW-0378">Hydrolase</keyword>
<reference evidence="3" key="1">
    <citation type="journal article" date="2019" name="Int. J. Syst. Evol. Microbiol.">
        <title>The Global Catalogue of Microorganisms (GCM) 10K type strain sequencing project: providing services to taxonomists for standard genome sequencing and annotation.</title>
        <authorList>
            <consortium name="The Broad Institute Genomics Platform"/>
            <consortium name="The Broad Institute Genome Sequencing Center for Infectious Disease"/>
            <person name="Wu L."/>
            <person name="Ma J."/>
        </authorList>
    </citation>
    <scope>NUCLEOTIDE SEQUENCE [LARGE SCALE GENOMIC DNA]</scope>
    <source>
        <strain evidence="3">JCM 3146</strain>
    </source>
</reference>
<evidence type="ECO:0000259" key="1">
    <source>
        <dbReference type="Pfam" id="PF00144"/>
    </source>
</evidence>
<dbReference type="PANTHER" id="PTHR46825">
    <property type="entry name" value="D-ALANYL-D-ALANINE-CARBOXYPEPTIDASE/ENDOPEPTIDASE AMPH"/>
    <property type="match status" value="1"/>
</dbReference>
<sequence>MIRREPSVSGMRDHRFRNRIAAVAALSGLAVLGGLAVPGPHSVADALTPQTHKSADPVQQHLNGLVRDDGFPGALAAVRDRNGHIRNYTAGVGDLKTRAKVPMDGQVRIGSNTKTFTSVVVLQLVGEGKVGLDQPIEKYLPNLIRGDGIDGRNITVRQLLQHTSGLPNYTNFLADGFLPFQHTYFEPRELLDMALAQKADFKPGAKWEYSNTNYVILGLLIEKITHRPLVEEITHRVIDRAGLRHTYFPNVGDQTIHERHPHGYDRDKPNQPLSDVTEMDPSWGWAAGQLVATPSDVDRFYSALLAGRLVGPAELKEMRKTVAAPDLWSGARYGLGLISTQLTCGGVAWGHGGDIDGYHTSDFATDDGRAATVAVTLLPENEQQIDHLLSAVDTALCE</sequence>
<organism evidence="2 3">
    <name type="scientific">Actinoallomurus spadix</name>
    <dbReference type="NCBI Taxonomy" id="79912"/>
    <lineage>
        <taxon>Bacteria</taxon>
        <taxon>Bacillati</taxon>
        <taxon>Actinomycetota</taxon>
        <taxon>Actinomycetes</taxon>
        <taxon>Streptosporangiales</taxon>
        <taxon>Thermomonosporaceae</taxon>
        <taxon>Actinoallomurus</taxon>
    </lineage>
</organism>
<gene>
    <name evidence="2" type="ORF">GCM10010151_44750</name>
</gene>
<proteinExistence type="predicted"/>
<keyword evidence="3" id="KW-1185">Reference proteome</keyword>
<protein>
    <submittedName>
        <fullName evidence="2">Serine hydrolase domain-containing protein</fullName>
    </submittedName>
</protein>
<dbReference type="InterPro" id="IPR001466">
    <property type="entry name" value="Beta-lactam-related"/>
</dbReference>
<dbReference type="Pfam" id="PF00144">
    <property type="entry name" value="Beta-lactamase"/>
    <property type="match status" value="1"/>
</dbReference>
<comment type="caution">
    <text evidence="2">The sequence shown here is derived from an EMBL/GenBank/DDBJ whole genome shotgun (WGS) entry which is preliminary data.</text>
</comment>
<name>A0ABP3GNJ3_9ACTN</name>
<dbReference type="InterPro" id="IPR012338">
    <property type="entry name" value="Beta-lactam/transpept-like"/>
</dbReference>
<feature type="domain" description="Beta-lactamase-related" evidence="1">
    <location>
        <begin position="59"/>
        <end position="376"/>
    </location>
</feature>
<evidence type="ECO:0000313" key="2">
    <source>
        <dbReference type="EMBL" id="GAA0350068.1"/>
    </source>
</evidence>
<dbReference type="Proteomes" id="UP001501822">
    <property type="component" value="Unassembled WGS sequence"/>
</dbReference>
<dbReference type="EMBL" id="BAAABM010000041">
    <property type="protein sequence ID" value="GAA0350068.1"/>
    <property type="molecule type" value="Genomic_DNA"/>
</dbReference>